<comment type="similarity">
    <text evidence="1 5">Belongs to the adenylate kinase family.</text>
</comment>
<keyword evidence="4 5" id="KW-0418">Kinase</keyword>
<dbReference type="Proteomes" id="UP000050795">
    <property type="component" value="Unassembled WGS sequence"/>
</dbReference>
<evidence type="ECO:0000256" key="3">
    <source>
        <dbReference type="ARBA" id="ARBA00022741"/>
    </source>
</evidence>
<dbReference type="InterPro" id="IPR033690">
    <property type="entry name" value="Adenylat_kinase_CS"/>
</dbReference>
<keyword evidence="7" id="KW-1185">Reference proteome</keyword>
<keyword evidence="2 5" id="KW-0808">Transferase</keyword>
<dbReference type="InterPro" id="IPR000850">
    <property type="entry name" value="Adenylat/UMP-CMP_kin"/>
</dbReference>
<dbReference type="InterPro" id="IPR036193">
    <property type="entry name" value="ADK_active_lid_dom_sf"/>
</dbReference>
<evidence type="ECO:0000256" key="4">
    <source>
        <dbReference type="ARBA" id="ARBA00022777"/>
    </source>
</evidence>
<name>A0AA85JA35_TRIRE</name>
<reference evidence="8" key="2">
    <citation type="submission" date="2023-11" db="UniProtKB">
        <authorList>
            <consortium name="WormBaseParasite"/>
        </authorList>
    </citation>
    <scope>IDENTIFICATION</scope>
</reference>
<dbReference type="Pfam" id="PF05191">
    <property type="entry name" value="ADK_lid"/>
    <property type="match status" value="1"/>
</dbReference>
<dbReference type="GO" id="GO:0004017">
    <property type="term" value="F:AMP kinase activity"/>
    <property type="evidence" value="ECO:0007669"/>
    <property type="project" value="InterPro"/>
</dbReference>
<dbReference type="PRINTS" id="PR00094">
    <property type="entry name" value="ADENYLTKNASE"/>
</dbReference>
<dbReference type="GO" id="GO:0005524">
    <property type="term" value="F:ATP binding"/>
    <property type="evidence" value="ECO:0007669"/>
    <property type="project" value="InterPro"/>
</dbReference>
<evidence type="ECO:0000259" key="6">
    <source>
        <dbReference type="Pfam" id="PF05191"/>
    </source>
</evidence>
<dbReference type="InterPro" id="IPR027417">
    <property type="entry name" value="P-loop_NTPase"/>
</dbReference>
<organism evidence="7 8">
    <name type="scientific">Trichobilharzia regenti</name>
    <name type="common">Nasal bird schistosome</name>
    <dbReference type="NCBI Taxonomy" id="157069"/>
    <lineage>
        <taxon>Eukaryota</taxon>
        <taxon>Metazoa</taxon>
        <taxon>Spiralia</taxon>
        <taxon>Lophotrochozoa</taxon>
        <taxon>Platyhelminthes</taxon>
        <taxon>Trematoda</taxon>
        <taxon>Digenea</taxon>
        <taxon>Strigeidida</taxon>
        <taxon>Schistosomatoidea</taxon>
        <taxon>Schistosomatidae</taxon>
        <taxon>Trichobilharzia</taxon>
    </lineage>
</organism>
<dbReference type="AlphaFoldDB" id="A0AA85JA35"/>
<dbReference type="WBParaSite" id="TREG1_13910.1">
    <property type="protein sequence ID" value="TREG1_13910.1"/>
    <property type="gene ID" value="TREG1_13910"/>
</dbReference>
<feature type="domain" description="Adenylate kinase active site lid" evidence="6">
    <location>
        <begin position="81"/>
        <end position="116"/>
    </location>
</feature>
<evidence type="ECO:0000256" key="1">
    <source>
        <dbReference type="ARBA" id="ARBA00007220"/>
    </source>
</evidence>
<dbReference type="PANTHER" id="PTHR23359">
    <property type="entry name" value="NUCLEOTIDE KINASE"/>
    <property type="match status" value="1"/>
</dbReference>
<dbReference type="InterPro" id="IPR007862">
    <property type="entry name" value="Adenylate_kinase_lid-dom"/>
</dbReference>
<dbReference type="HAMAP" id="MF_00235">
    <property type="entry name" value="Adenylate_kinase_Adk"/>
    <property type="match status" value="1"/>
</dbReference>
<evidence type="ECO:0000313" key="8">
    <source>
        <dbReference type="WBParaSite" id="TREG1_13910.1"/>
    </source>
</evidence>
<accession>A0AA85JA35</accession>
<protein>
    <recommendedName>
        <fullName evidence="6">Adenylate kinase active site lid domain-containing protein</fullName>
    </recommendedName>
</protein>
<evidence type="ECO:0000256" key="5">
    <source>
        <dbReference type="RuleBase" id="RU003330"/>
    </source>
</evidence>
<keyword evidence="3" id="KW-0547">Nucleotide-binding</keyword>
<dbReference type="SUPFAM" id="SSF52540">
    <property type="entry name" value="P-loop containing nucleoside triphosphate hydrolases"/>
    <property type="match status" value="1"/>
</dbReference>
<dbReference type="SUPFAM" id="SSF57774">
    <property type="entry name" value="Microbial and mitochondrial ADK, insert 'zinc finger' domain"/>
    <property type="match status" value="1"/>
</dbReference>
<proteinExistence type="inferred from homology"/>
<evidence type="ECO:0000256" key="2">
    <source>
        <dbReference type="ARBA" id="ARBA00022679"/>
    </source>
</evidence>
<dbReference type="Gene3D" id="3.40.50.300">
    <property type="entry name" value="P-loop containing nucleotide triphosphate hydrolases"/>
    <property type="match status" value="1"/>
</dbReference>
<dbReference type="Pfam" id="PF00406">
    <property type="entry name" value="ADK"/>
    <property type="match status" value="1"/>
</dbReference>
<dbReference type="CDD" id="cd01428">
    <property type="entry name" value="ADK"/>
    <property type="match status" value="1"/>
</dbReference>
<evidence type="ECO:0000313" key="7">
    <source>
        <dbReference type="Proteomes" id="UP000050795"/>
    </source>
</evidence>
<reference evidence="7" key="1">
    <citation type="submission" date="2022-06" db="EMBL/GenBank/DDBJ databases">
        <authorList>
            <person name="Berger JAMES D."/>
            <person name="Berger JAMES D."/>
        </authorList>
    </citation>
    <scope>NUCLEOTIDE SEQUENCE [LARGE SCALE GENOMIC DNA]</scope>
</reference>
<dbReference type="PROSITE" id="PS00113">
    <property type="entry name" value="ADENYLATE_KINASE"/>
    <property type="match status" value="1"/>
</dbReference>
<sequence length="174" mass="20038">MKIKGITESGGLVSDDIVCGLIAEKIDSPECRKGMLLDGFPRTLEQAQKLEKLLGERQVRLLSALEFKVDPSVLEKRICGRLFHLASGRSYHELYNPPKVPNIDDITGDRLVRRPDDRPEALKRRLFEYEKNSAPVLSFYRSRNKLMRINASQDVEKVFEDIQKCINERMSHPR</sequence>